<gene>
    <name evidence="1" type="ORF">HPT29_027445</name>
</gene>
<name>A0ABY5S2N3_9HYPH</name>
<dbReference type="RefSeq" id="WP_173949819.1">
    <property type="nucleotide sequence ID" value="NZ_CP102847.1"/>
</dbReference>
<organism evidence="1 2">
    <name type="scientific">Microvirga terrae</name>
    <dbReference type="NCBI Taxonomy" id="2740529"/>
    <lineage>
        <taxon>Bacteria</taxon>
        <taxon>Pseudomonadati</taxon>
        <taxon>Pseudomonadota</taxon>
        <taxon>Alphaproteobacteria</taxon>
        <taxon>Hyphomicrobiales</taxon>
        <taxon>Methylobacteriaceae</taxon>
        <taxon>Microvirga</taxon>
    </lineage>
</organism>
<protein>
    <recommendedName>
        <fullName evidence="3">PD(D/E)XK endonuclease domain-containing protein</fullName>
    </recommendedName>
</protein>
<dbReference type="EMBL" id="CP102847">
    <property type="protein sequence ID" value="UVF22759.1"/>
    <property type="molecule type" value="Genomic_DNA"/>
</dbReference>
<reference evidence="1" key="1">
    <citation type="submission" date="2022-08" db="EMBL/GenBank/DDBJ databases">
        <title>Microvirga terrae sp. nov., isolated from soil.</title>
        <authorList>
            <person name="Kim K.H."/>
            <person name="Seo Y.L."/>
            <person name="Kim J.M."/>
            <person name="Lee J.K."/>
            <person name="Han D.M."/>
            <person name="Jeon C.O."/>
        </authorList>
    </citation>
    <scope>NUCLEOTIDE SEQUENCE</scope>
    <source>
        <strain evidence="1">R24</strain>
        <plasmid evidence="1">pR24_2</plasmid>
    </source>
</reference>
<dbReference type="Proteomes" id="UP001017257">
    <property type="component" value="Plasmid pR24_2"/>
</dbReference>
<dbReference type="InterPro" id="IPR011856">
    <property type="entry name" value="tRNA_endonuc-like_dom_sf"/>
</dbReference>
<evidence type="ECO:0000313" key="2">
    <source>
        <dbReference type="Proteomes" id="UP001017257"/>
    </source>
</evidence>
<keyword evidence="2" id="KW-1185">Reference proteome</keyword>
<dbReference type="Gene3D" id="3.40.1350.10">
    <property type="match status" value="1"/>
</dbReference>
<evidence type="ECO:0008006" key="3">
    <source>
        <dbReference type="Google" id="ProtNLM"/>
    </source>
</evidence>
<accession>A0ABY5S2N3</accession>
<sequence>MISENWSSVSPQQIGQIAEYIARIEFAKQGFSIYIPEVDDRGVDLLIHRDDTGYVKVQVKSLRGTGYVFMRKKHFKPAPDLALCLIVFSGPSFEMFFIPSTRWLTPCGVFRDNDYPEGISAPEYGINLSRKI</sequence>
<evidence type="ECO:0000313" key="1">
    <source>
        <dbReference type="EMBL" id="UVF22759.1"/>
    </source>
</evidence>
<geneLocation type="plasmid" evidence="1 2">
    <name>pR24_2</name>
</geneLocation>
<proteinExistence type="predicted"/>
<keyword evidence="1" id="KW-0614">Plasmid</keyword>